<sequence length="162" mass="18894">MTQFVEWSAALSVGIDEIDAQHQALIDLINEVQDAVVGGVARERQLDALGRLAEYTKIHFAVEESLMRIFGYPDYERHKMQHEGLVRNMLEVQRRLALEQEAPIDEGLMRHLKHWLLDHILQSDQDYSRFFLAAGALSRHQKPSWSTRMWDHLYFCGSKCWS</sequence>
<dbReference type="OrthoDB" id="1122424at2"/>
<evidence type="ECO:0000256" key="3">
    <source>
        <dbReference type="ARBA" id="ARBA00022723"/>
    </source>
</evidence>
<keyword evidence="2" id="KW-0561">Oxygen transport</keyword>
<dbReference type="InterPro" id="IPR050669">
    <property type="entry name" value="Hemerythrin"/>
</dbReference>
<dbReference type="Pfam" id="PF01814">
    <property type="entry name" value="Hemerythrin"/>
    <property type="match status" value="1"/>
</dbReference>
<dbReference type="InterPro" id="IPR016131">
    <property type="entry name" value="Haemerythrin_Fe_BS"/>
</dbReference>
<dbReference type="PANTHER" id="PTHR37164:SF1">
    <property type="entry name" value="BACTERIOHEMERYTHRIN"/>
    <property type="match status" value="1"/>
</dbReference>
<evidence type="ECO:0000256" key="4">
    <source>
        <dbReference type="ARBA" id="ARBA00023004"/>
    </source>
</evidence>
<dbReference type="CDD" id="cd12107">
    <property type="entry name" value="Hemerythrin"/>
    <property type="match status" value="1"/>
</dbReference>
<dbReference type="STRING" id="768671.ThimaDRAFT_1406"/>
<gene>
    <name evidence="6" type="ORF">ThimaDRAFT_1406</name>
</gene>
<organism evidence="6 7">
    <name type="scientific">Thiocapsa marina 5811</name>
    <dbReference type="NCBI Taxonomy" id="768671"/>
    <lineage>
        <taxon>Bacteria</taxon>
        <taxon>Pseudomonadati</taxon>
        <taxon>Pseudomonadota</taxon>
        <taxon>Gammaproteobacteria</taxon>
        <taxon>Chromatiales</taxon>
        <taxon>Chromatiaceae</taxon>
        <taxon>Thiocapsa</taxon>
    </lineage>
</organism>
<dbReference type="AlphaFoldDB" id="F9U904"/>
<evidence type="ECO:0000259" key="5">
    <source>
        <dbReference type="Pfam" id="PF01814"/>
    </source>
</evidence>
<proteinExistence type="inferred from homology"/>
<dbReference type="RefSeq" id="WP_007192283.1">
    <property type="nucleotide sequence ID" value="NZ_AFWV01000004.1"/>
</dbReference>
<dbReference type="InterPro" id="IPR035938">
    <property type="entry name" value="Hemerythrin-like_sf"/>
</dbReference>
<dbReference type="GO" id="GO:0046872">
    <property type="term" value="F:metal ion binding"/>
    <property type="evidence" value="ECO:0007669"/>
    <property type="project" value="UniProtKB-KW"/>
</dbReference>
<reference evidence="6 7" key="1">
    <citation type="submission" date="2011-06" db="EMBL/GenBank/DDBJ databases">
        <title>The draft genome of Thiocapsa marina 5811.</title>
        <authorList>
            <consortium name="US DOE Joint Genome Institute (JGI-PGF)"/>
            <person name="Lucas S."/>
            <person name="Han J."/>
            <person name="Cheng J.-F."/>
            <person name="Goodwin L."/>
            <person name="Pitluck S."/>
            <person name="Peters L."/>
            <person name="Land M.L."/>
            <person name="Hauser L."/>
            <person name="Vogl K."/>
            <person name="Liu Z."/>
            <person name="Imhoff J."/>
            <person name="Thiel V."/>
            <person name="Frigaard N.-U."/>
            <person name="Bryant D."/>
            <person name="Woyke T.J."/>
        </authorList>
    </citation>
    <scope>NUCLEOTIDE SEQUENCE [LARGE SCALE GENOMIC DNA]</scope>
    <source>
        <strain evidence="6 7">5811</strain>
    </source>
</reference>
<dbReference type="PROSITE" id="PS00550">
    <property type="entry name" value="HEMERYTHRINS"/>
    <property type="match status" value="1"/>
</dbReference>
<keyword evidence="2" id="KW-0813">Transport</keyword>
<dbReference type="Gene3D" id="1.20.120.50">
    <property type="entry name" value="Hemerythrin-like"/>
    <property type="match status" value="1"/>
</dbReference>
<feature type="domain" description="Hemerythrin-like" evidence="5">
    <location>
        <begin position="14"/>
        <end position="127"/>
    </location>
</feature>
<evidence type="ECO:0000313" key="6">
    <source>
        <dbReference type="EMBL" id="EGV19262.1"/>
    </source>
</evidence>
<keyword evidence="7" id="KW-1185">Reference proteome</keyword>
<evidence type="ECO:0000313" key="7">
    <source>
        <dbReference type="Proteomes" id="UP000005459"/>
    </source>
</evidence>
<accession>F9U904</accession>
<keyword evidence="3" id="KW-0479">Metal-binding</keyword>
<dbReference type="EMBL" id="AFWV01000004">
    <property type="protein sequence ID" value="EGV19262.1"/>
    <property type="molecule type" value="Genomic_DNA"/>
</dbReference>
<protein>
    <submittedName>
        <fullName evidence="6">Hemerythrin-like metal-binding protein</fullName>
    </submittedName>
</protein>
<name>F9U904_9GAMM</name>
<dbReference type="InterPro" id="IPR012312">
    <property type="entry name" value="Hemerythrin-like"/>
</dbReference>
<dbReference type="Proteomes" id="UP000005459">
    <property type="component" value="Unassembled WGS sequence"/>
</dbReference>
<dbReference type="InterPro" id="IPR012827">
    <property type="entry name" value="Hemerythrin_metal-bd"/>
</dbReference>
<evidence type="ECO:0000256" key="2">
    <source>
        <dbReference type="ARBA" id="ARBA00022621"/>
    </source>
</evidence>
<dbReference type="PANTHER" id="PTHR37164">
    <property type="entry name" value="BACTERIOHEMERYTHRIN"/>
    <property type="match status" value="1"/>
</dbReference>
<evidence type="ECO:0000256" key="1">
    <source>
        <dbReference type="ARBA" id="ARBA00010587"/>
    </source>
</evidence>
<comment type="similarity">
    <text evidence="1">Belongs to the hemerythrin family.</text>
</comment>
<dbReference type="SUPFAM" id="SSF47188">
    <property type="entry name" value="Hemerythrin-like"/>
    <property type="match status" value="1"/>
</dbReference>
<dbReference type="NCBIfam" id="TIGR02481">
    <property type="entry name" value="hemeryth_dom"/>
    <property type="match status" value="1"/>
</dbReference>
<dbReference type="eggNOG" id="COG2703">
    <property type="taxonomic scope" value="Bacteria"/>
</dbReference>
<keyword evidence="4" id="KW-0408">Iron</keyword>
<dbReference type="GO" id="GO:0005344">
    <property type="term" value="F:oxygen carrier activity"/>
    <property type="evidence" value="ECO:0007669"/>
    <property type="project" value="UniProtKB-KW"/>
</dbReference>
<dbReference type="NCBIfam" id="NF033749">
    <property type="entry name" value="bact_hemeryth"/>
    <property type="match status" value="1"/>
</dbReference>